<evidence type="ECO:0000259" key="4">
    <source>
        <dbReference type="PROSITE" id="PS51916"/>
    </source>
</evidence>
<organism evidence="5 6">
    <name type="scientific">Sphagnum troendelagicum</name>
    <dbReference type="NCBI Taxonomy" id="128251"/>
    <lineage>
        <taxon>Eukaryota</taxon>
        <taxon>Viridiplantae</taxon>
        <taxon>Streptophyta</taxon>
        <taxon>Embryophyta</taxon>
        <taxon>Bryophyta</taxon>
        <taxon>Sphagnophytina</taxon>
        <taxon>Sphagnopsida</taxon>
        <taxon>Sphagnales</taxon>
        <taxon>Sphagnaceae</taxon>
        <taxon>Sphagnum</taxon>
    </lineage>
</organism>
<keyword evidence="6" id="KW-1185">Reference proteome</keyword>
<evidence type="ECO:0000256" key="2">
    <source>
        <dbReference type="ARBA" id="ARBA00023242"/>
    </source>
</evidence>
<keyword evidence="2" id="KW-0539">Nucleus</keyword>
<feature type="compositionally biased region" description="Polar residues" evidence="3">
    <location>
        <begin position="14"/>
        <end position="23"/>
    </location>
</feature>
<gene>
    <name evidence="5" type="ORF">CSSPTR1EN2_LOCUS22794</name>
</gene>
<protein>
    <recommendedName>
        <fullName evidence="4">DEUBAD domain-containing protein</fullName>
    </recommendedName>
</protein>
<proteinExistence type="predicted"/>
<feature type="compositionally biased region" description="Gly residues" evidence="3">
    <location>
        <begin position="81"/>
        <end position="93"/>
    </location>
</feature>
<dbReference type="InterPro" id="IPR044867">
    <property type="entry name" value="DEUBAD_dom"/>
</dbReference>
<dbReference type="CDD" id="cd21865">
    <property type="entry name" value="DEUBAD_NFRKB"/>
    <property type="match status" value="1"/>
</dbReference>
<dbReference type="Proteomes" id="UP001497512">
    <property type="component" value="Chromosome 8"/>
</dbReference>
<dbReference type="InterPro" id="IPR024867">
    <property type="entry name" value="NFRKB"/>
</dbReference>
<accession>A0ABP0V1V7</accession>
<feature type="region of interest" description="Disordered" evidence="3">
    <location>
        <begin position="416"/>
        <end position="477"/>
    </location>
</feature>
<dbReference type="PANTHER" id="PTHR13052:SF3">
    <property type="entry name" value="NUCLEAR FACTOR RELATED TO KAPPA-B-BINDING PROTEIN"/>
    <property type="match status" value="1"/>
</dbReference>
<evidence type="ECO:0000256" key="3">
    <source>
        <dbReference type="SAM" id="MobiDB-lite"/>
    </source>
</evidence>
<evidence type="ECO:0000313" key="5">
    <source>
        <dbReference type="EMBL" id="CAK9235593.1"/>
    </source>
</evidence>
<evidence type="ECO:0000313" key="6">
    <source>
        <dbReference type="Proteomes" id="UP001497512"/>
    </source>
</evidence>
<name>A0ABP0V1V7_9BRYO</name>
<feature type="compositionally biased region" description="Acidic residues" evidence="3">
    <location>
        <begin position="444"/>
        <end position="460"/>
    </location>
</feature>
<feature type="region of interest" description="Disordered" evidence="3">
    <location>
        <begin position="1"/>
        <end position="39"/>
    </location>
</feature>
<comment type="subcellular location">
    <subcellularLocation>
        <location evidence="1">Nucleus</location>
    </subcellularLocation>
</comment>
<feature type="region of interest" description="Disordered" evidence="3">
    <location>
        <begin position="369"/>
        <end position="400"/>
    </location>
</feature>
<feature type="domain" description="DEUBAD" evidence="4">
    <location>
        <begin position="118"/>
        <end position="232"/>
    </location>
</feature>
<dbReference type="PANTHER" id="PTHR13052">
    <property type="entry name" value="NFRKB-RELATED"/>
    <property type="match status" value="1"/>
</dbReference>
<sequence length="504" mass="54486">MAITGTGSGVIKRNTMSGSSTDENPAVKPPPKRRVAKIPEPTVAAAAAALPAAAAEAATIAVSAAAGAEAAAAGAVPVAGGSGAGGGGGGGDSEGSDEENVERGSEVCQIGGDMCVVPAQLFDLPSLQGVLSLNTWNYSLTEEERERLLPFLPPFDEEDVFKDTIRELLGGGNFHFGSPITTLFDRLKKGLCHPRVSQYREGLKYLQRKEHYHLIRQYHNQMVNLFLEMQQTWESFPEADFEERPEIWHKRQSQPQQLLPPLPVKPKRVMRKPATAKSVVVQAAAAAAVVDGKNNKRLNTNEGITTKRKAPELPPKKGKISLQRSIPIVVPPVSAPATTTKKKPEIVMPTHTTVGSKGFLKIKTVPRVGGGAAAEGGPSKRFPEMEKPGKGYNRPRLHKPAPKGVLKVISKGKGVMKKTDGLVPRSRGPPPLVDFERGGGIVAEDSDDDFDDNDQSEDTDNGGYKHKHQLFDEEMDRASDPYALEDDDDLEEEEIRGSYYTIRR</sequence>
<evidence type="ECO:0000256" key="1">
    <source>
        <dbReference type="ARBA" id="ARBA00004123"/>
    </source>
</evidence>
<feature type="region of interest" description="Disordered" evidence="3">
    <location>
        <begin position="81"/>
        <end position="104"/>
    </location>
</feature>
<dbReference type="EMBL" id="OZ019900">
    <property type="protein sequence ID" value="CAK9235593.1"/>
    <property type="molecule type" value="Genomic_DNA"/>
</dbReference>
<dbReference type="PROSITE" id="PS51916">
    <property type="entry name" value="DEUBAD"/>
    <property type="match status" value="1"/>
</dbReference>
<reference evidence="5" key="1">
    <citation type="submission" date="2024-02" db="EMBL/GenBank/DDBJ databases">
        <authorList>
            <consortium name="ELIXIR-Norway"/>
            <consortium name="Elixir Norway"/>
        </authorList>
    </citation>
    <scope>NUCLEOTIDE SEQUENCE</scope>
</reference>